<accession>A0A399JFP4</accession>
<protein>
    <submittedName>
        <fullName evidence="2">Alternate-type signal peptide domain-containing protein</fullName>
    </submittedName>
</protein>
<dbReference type="Proteomes" id="UP000265419">
    <property type="component" value="Unassembled WGS sequence"/>
</dbReference>
<gene>
    <name evidence="2" type="ORF">DWB68_02085</name>
</gene>
<reference evidence="2 3" key="1">
    <citation type="submission" date="2018-07" db="EMBL/GenBank/DDBJ databases">
        <title>Arthrobacter sp. nov., isolated from raw cow's milk with high bacterial count.</title>
        <authorList>
            <person name="Hahne J."/>
            <person name="Isele D."/>
            <person name="Lipski A."/>
        </authorList>
    </citation>
    <scope>NUCLEOTIDE SEQUENCE [LARGE SCALE GENOMIC DNA]</scope>
    <source>
        <strain evidence="2 3">JZ R-35</strain>
    </source>
</reference>
<dbReference type="NCBIfam" id="TIGR04088">
    <property type="entry name" value="cognate_SipW"/>
    <property type="match status" value="1"/>
</dbReference>
<keyword evidence="1" id="KW-0472">Membrane</keyword>
<dbReference type="AlphaFoldDB" id="A0A399JFP4"/>
<organism evidence="2 3">
    <name type="scientific">Galactobacter valiniphilus</name>
    <dbReference type="NCBI Taxonomy" id="2676122"/>
    <lineage>
        <taxon>Bacteria</taxon>
        <taxon>Bacillati</taxon>
        <taxon>Actinomycetota</taxon>
        <taxon>Actinomycetes</taxon>
        <taxon>Micrococcales</taxon>
        <taxon>Micrococcaceae</taxon>
        <taxon>Galactobacter</taxon>
    </lineage>
</organism>
<keyword evidence="1" id="KW-0812">Transmembrane</keyword>
<dbReference type="EMBL" id="QQXK01000003">
    <property type="protein sequence ID" value="RII43417.1"/>
    <property type="molecule type" value="Genomic_DNA"/>
</dbReference>
<feature type="transmembrane region" description="Helical" evidence="1">
    <location>
        <begin position="25"/>
        <end position="45"/>
    </location>
</feature>
<proteinExistence type="predicted"/>
<comment type="caution">
    <text evidence="2">The sequence shown here is derived from an EMBL/GenBank/DDBJ whole genome shotgun (WGS) entry which is preliminary data.</text>
</comment>
<keyword evidence="1" id="KW-1133">Transmembrane helix</keyword>
<evidence type="ECO:0000256" key="1">
    <source>
        <dbReference type="SAM" id="Phobius"/>
    </source>
</evidence>
<evidence type="ECO:0000313" key="2">
    <source>
        <dbReference type="EMBL" id="RII43417.1"/>
    </source>
</evidence>
<evidence type="ECO:0000313" key="3">
    <source>
        <dbReference type="Proteomes" id="UP000265419"/>
    </source>
</evidence>
<dbReference type="InterPro" id="IPR023833">
    <property type="entry name" value="Signal_pept_SipW-depend-type"/>
</dbReference>
<name>A0A399JFP4_9MICC</name>
<keyword evidence="3" id="KW-1185">Reference proteome</keyword>
<dbReference type="InterPro" id="IPR024006">
    <property type="entry name" value="Alt_signal_exp_actinobact"/>
</dbReference>
<dbReference type="NCBIfam" id="TIGR04089">
    <property type="entry name" value="exp_by_SipW_III"/>
    <property type="match status" value="1"/>
</dbReference>
<sequence>MVGTPHPVALATTPQGDIMKKNTQVVLAGAVALGLAAGGGTFALWNSTATLNGGGVTTGKLAVAAGAVSYTDASPDAANTTWLSTYRIVPGDTVISKQDVTVTLVGKNLKADLSLVNATGNILDIPAALASDLTVTYAAVPAGTTPVAGDYHPAAGATTLNLKSGLTPAATDTAVYTVYVKYAFAKAAGNLDPNTTATQLDQTAKLIDTTQVSLTQVR</sequence>